<dbReference type="GO" id="GO:0046961">
    <property type="term" value="F:proton-transporting ATPase activity, rotational mechanism"/>
    <property type="evidence" value="ECO:0007669"/>
    <property type="project" value="InterPro"/>
</dbReference>
<organism evidence="6 7">
    <name type="scientific">Eeniella nana</name>
    <name type="common">Yeast</name>
    <name type="synonym">Brettanomyces nanus</name>
    <dbReference type="NCBI Taxonomy" id="13502"/>
    <lineage>
        <taxon>Eukaryota</taxon>
        <taxon>Fungi</taxon>
        <taxon>Dikarya</taxon>
        <taxon>Ascomycota</taxon>
        <taxon>Saccharomycotina</taxon>
        <taxon>Pichiomycetes</taxon>
        <taxon>Pichiales</taxon>
        <taxon>Pichiaceae</taxon>
        <taxon>Brettanomyces</taxon>
    </lineage>
</organism>
<dbReference type="InterPro" id="IPR005124">
    <property type="entry name" value="V-ATPase_G"/>
</dbReference>
<dbReference type="GO" id="GO:0000221">
    <property type="term" value="C:vacuolar proton-transporting V-type ATPase, V1 domain"/>
    <property type="evidence" value="ECO:0007669"/>
    <property type="project" value="TreeGrafter"/>
</dbReference>
<evidence type="ECO:0000256" key="1">
    <source>
        <dbReference type="ARBA" id="ARBA00010066"/>
    </source>
</evidence>
<dbReference type="Gene3D" id="1.20.5.2950">
    <property type="match status" value="1"/>
</dbReference>
<evidence type="ECO:0000256" key="3">
    <source>
        <dbReference type="ARBA" id="ARBA00022781"/>
    </source>
</evidence>
<dbReference type="FunFam" id="1.20.5.2950:FF:000001">
    <property type="entry name" value="V-type proton ATPase subunit G"/>
    <property type="match status" value="1"/>
</dbReference>
<dbReference type="RefSeq" id="XP_038780619.1">
    <property type="nucleotide sequence ID" value="XM_038924691.1"/>
</dbReference>
<keyword evidence="7" id="KW-1185">Reference proteome</keyword>
<evidence type="ECO:0000256" key="5">
    <source>
        <dbReference type="RuleBase" id="RU364019"/>
    </source>
</evidence>
<evidence type="ECO:0000256" key="2">
    <source>
        <dbReference type="ARBA" id="ARBA00022448"/>
    </source>
</evidence>
<proteinExistence type="inferred from homology"/>
<dbReference type="PANTHER" id="PTHR12713">
    <property type="entry name" value="VACUOLAR ATP SYNTHASE SUBUNIT G"/>
    <property type="match status" value="1"/>
</dbReference>
<comment type="function">
    <text evidence="5">Subunit of the V1 complex of vacuolar(H+)-ATPase (V-ATPase), a multisubunit enzyme composed of a peripheral complex (V1) that hydrolyzes ATP and a membrane integral complex (V0) that translocates protons. V-ATPase is responsible for acidifying and maintaining the pH of intracellular compartments and in some cell types, is targeted to the plasma membrane, where it is responsible for acidifying the extracellular environment.</text>
</comment>
<keyword evidence="2 5" id="KW-0813">Transport</keyword>
<dbReference type="AlphaFoldDB" id="A0A875SEH7"/>
<dbReference type="NCBIfam" id="TIGR01147">
    <property type="entry name" value="V_ATP_synt_G"/>
    <property type="match status" value="1"/>
</dbReference>
<dbReference type="KEGG" id="bnn:FOA43_004452"/>
<evidence type="ECO:0000313" key="6">
    <source>
        <dbReference type="EMBL" id="QPG77054.1"/>
    </source>
</evidence>
<keyword evidence="4 5" id="KW-0406">Ion transport</keyword>
<sequence length="115" mass="12755">MSGGIQSLLKTEKDAQEIVSEARKYRTQKLKAAKLDAKADVDSYKAKKAKQLTKFEDEFVGTNKKAEQDADKQVEGDLEGIKKAVAEKREAVVKLLVDAIGTPNPEMPRNITKIH</sequence>
<dbReference type="PANTHER" id="PTHR12713:SF11">
    <property type="entry name" value="V-TYPE PROTON ATPASE SUBUNIT G"/>
    <property type="match status" value="1"/>
</dbReference>
<protein>
    <recommendedName>
        <fullName evidence="5">V-type proton ATPase subunit G</fullName>
    </recommendedName>
</protein>
<keyword evidence="3 5" id="KW-0375">Hydrogen ion transport</keyword>
<evidence type="ECO:0000256" key="4">
    <source>
        <dbReference type="ARBA" id="ARBA00023065"/>
    </source>
</evidence>
<dbReference type="EMBL" id="CP064815">
    <property type="protein sequence ID" value="QPG77054.1"/>
    <property type="molecule type" value="Genomic_DNA"/>
</dbReference>
<name>A0A875SEH7_EENNA</name>
<dbReference type="GeneID" id="62197852"/>
<evidence type="ECO:0000313" key="7">
    <source>
        <dbReference type="Proteomes" id="UP000662931"/>
    </source>
</evidence>
<reference evidence="6" key="1">
    <citation type="submission" date="2020-10" db="EMBL/GenBank/DDBJ databases">
        <authorList>
            <person name="Roach M.J.R."/>
        </authorList>
    </citation>
    <scope>NUCLEOTIDE SEQUENCE</scope>
    <source>
        <strain evidence="6">CBS 1945</strain>
    </source>
</reference>
<comment type="subunit">
    <text evidence="5">V-ATPase is a heteromultimeric enzyme made up of two complexes: the ATP-hydrolytic V1 complex and the proton translocation V0 complex.</text>
</comment>
<dbReference type="Proteomes" id="UP000662931">
    <property type="component" value="Chromosome 4"/>
</dbReference>
<dbReference type="GO" id="GO:0016887">
    <property type="term" value="F:ATP hydrolysis activity"/>
    <property type="evidence" value="ECO:0007669"/>
    <property type="project" value="TreeGrafter"/>
</dbReference>
<accession>A0A875SEH7</accession>
<dbReference type="OrthoDB" id="250802at2759"/>
<dbReference type="Pfam" id="PF03179">
    <property type="entry name" value="V-ATPase_G"/>
    <property type="match status" value="1"/>
</dbReference>
<gene>
    <name evidence="6" type="ORF">FOA43_004452</name>
</gene>
<comment type="similarity">
    <text evidence="1 5">Belongs to the V-ATPase G subunit family.</text>
</comment>